<evidence type="ECO:0000313" key="11">
    <source>
        <dbReference type="Proteomes" id="UP001144323"/>
    </source>
</evidence>
<evidence type="ECO:0000313" key="10">
    <source>
        <dbReference type="EMBL" id="GLI91206.1"/>
    </source>
</evidence>
<comment type="caution">
    <text evidence="10">The sequence shown here is derived from an EMBL/GenBank/DDBJ whole genome shotgun (WGS) entry which is preliminary data.</text>
</comment>
<evidence type="ECO:0000256" key="5">
    <source>
        <dbReference type="ARBA" id="ARBA00022801"/>
    </source>
</evidence>
<dbReference type="GO" id="GO:0090729">
    <property type="term" value="F:toxin activity"/>
    <property type="evidence" value="ECO:0007669"/>
    <property type="project" value="UniProtKB-KW"/>
</dbReference>
<keyword evidence="5 8" id="KW-0378">Hydrolase</keyword>
<keyword evidence="8" id="KW-0800">Toxin</keyword>
<dbReference type="RefSeq" id="WP_281799763.1">
    <property type="nucleotide sequence ID" value="NZ_BSEC01000001.1"/>
</dbReference>
<evidence type="ECO:0000256" key="6">
    <source>
        <dbReference type="ARBA" id="ARBA00022842"/>
    </source>
</evidence>
<keyword evidence="2 8" id="KW-1277">Toxin-antitoxin system</keyword>
<protein>
    <recommendedName>
        <fullName evidence="8">Ribonuclease VapC</fullName>
        <shortName evidence="8">RNase VapC</shortName>
        <ecNumber evidence="8">3.1.-.-</ecNumber>
    </recommendedName>
    <alternativeName>
        <fullName evidence="8">Toxin VapC</fullName>
    </alternativeName>
</protein>
<keyword evidence="3 8" id="KW-0540">Nuclease</keyword>
<proteinExistence type="inferred from homology"/>
<evidence type="ECO:0000256" key="4">
    <source>
        <dbReference type="ARBA" id="ARBA00022723"/>
    </source>
</evidence>
<dbReference type="HAMAP" id="MF_00265">
    <property type="entry name" value="VapC_Nob1"/>
    <property type="match status" value="1"/>
</dbReference>
<dbReference type="Gene3D" id="3.40.50.1010">
    <property type="entry name" value="5'-nuclease"/>
    <property type="match status" value="1"/>
</dbReference>
<dbReference type="EMBL" id="BSEC01000001">
    <property type="protein sequence ID" value="GLI91206.1"/>
    <property type="molecule type" value="Genomic_DNA"/>
</dbReference>
<dbReference type="AlphaFoldDB" id="A0A9W6LQC2"/>
<dbReference type="GO" id="GO:0004540">
    <property type="term" value="F:RNA nuclease activity"/>
    <property type="evidence" value="ECO:0007669"/>
    <property type="project" value="InterPro"/>
</dbReference>
<dbReference type="GO" id="GO:0000287">
    <property type="term" value="F:magnesium ion binding"/>
    <property type="evidence" value="ECO:0007669"/>
    <property type="project" value="UniProtKB-UniRule"/>
</dbReference>
<comment type="cofactor">
    <cofactor evidence="1 8">
        <name>Mg(2+)</name>
        <dbReference type="ChEBI" id="CHEBI:18420"/>
    </cofactor>
</comment>
<dbReference type="Pfam" id="PF01850">
    <property type="entry name" value="PIN"/>
    <property type="match status" value="1"/>
</dbReference>
<comment type="function">
    <text evidence="8">Toxic component of a toxin-antitoxin (TA) system. An RNase.</text>
</comment>
<dbReference type="PANTHER" id="PTHR33653">
    <property type="entry name" value="RIBONUCLEASE VAPC2"/>
    <property type="match status" value="1"/>
</dbReference>
<dbReference type="PANTHER" id="PTHR33653:SF1">
    <property type="entry name" value="RIBONUCLEASE VAPC2"/>
    <property type="match status" value="1"/>
</dbReference>
<evidence type="ECO:0000256" key="1">
    <source>
        <dbReference type="ARBA" id="ARBA00001946"/>
    </source>
</evidence>
<evidence type="ECO:0000256" key="3">
    <source>
        <dbReference type="ARBA" id="ARBA00022722"/>
    </source>
</evidence>
<dbReference type="InterPro" id="IPR022907">
    <property type="entry name" value="VapC_family"/>
</dbReference>
<dbReference type="Proteomes" id="UP001144323">
    <property type="component" value="Unassembled WGS sequence"/>
</dbReference>
<dbReference type="GO" id="GO:0016787">
    <property type="term" value="F:hydrolase activity"/>
    <property type="evidence" value="ECO:0007669"/>
    <property type="project" value="UniProtKB-KW"/>
</dbReference>
<feature type="domain" description="PIN" evidence="9">
    <location>
        <begin position="4"/>
        <end position="122"/>
    </location>
</feature>
<evidence type="ECO:0000259" key="9">
    <source>
        <dbReference type="Pfam" id="PF01850"/>
    </source>
</evidence>
<dbReference type="SUPFAM" id="SSF88723">
    <property type="entry name" value="PIN domain-like"/>
    <property type="match status" value="1"/>
</dbReference>
<evidence type="ECO:0000256" key="7">
    <source>
        <dbReference type="ARBA" id="ARBA00038093"/>
    </source>
</evidence>
<dbReference type="EC" id="3.1.-.-" evidence="8"/>
<keyword evidence="6 8" id="KW-0460">Magnesium</keyword>
<feature type="binding site" evidence="8">
    <location>
        <position position="7"/>
    </location>
    <ligand>
        <name>Mg(2+)</name>
        <dbReference type="ChEBI" id="CHEBI:18420"/>
    </ligand>
</feature>
<organism evidence="10 11">
    <name type="scientific">Methylocystis echinoides</name>
    <dbReference type="NCBI Taxonomy" id="29468"/>
    <lineage>
        <taxon>Bacteria</taxon>
        <taxon>Pseudomonadati</taxon>
        <taxon>Pseudomonadota</taxon>
        <taxon>Alphaproteobacteria</taxon>
        <taxon>Hyphomicrobiales</taxon>
        <taxon>Methylocystaceae</taxon>
        <taxon>Methylocystis</taxon>
    </lineage>
</organism>
<dbReference type="InterPro" id="IPR050556">
    <property type="entry name" value="Type_II_TA_system_RNase"/>
</dbReference>
<reference evidence="10" key="1">
    <citation type="journal article" date="2023" name="Int. J. Syst. Evol. Microbiol.">
        <title>Methylocystis iwaonis sp. nov., a type II methane-oxidizing bacterium from surface soil of a rice paddy field in Japan, and emended description of the genus Methylocystis (ex Whittenbury et al. 1970) Bowman et al. 1993.</title>
        <authorList>
            <person name="Kaise H."/>
            <person name="Sawadogo J.B."/>
            <person name="Alam M.S."/>
            <person name="Ueno C."/>
            <person name="Dianou D."/>
            <person name="Shinjo R."/>
            <person name="Asakawa S."/>
        </authorList>
    </citation>
    <scope>NUCLEOTIDE SEQUENCE</scope>
    <source>
        <strain evidence="10">LMG27198</strain>
    </source>
</reference>
<sequence length="130" mass="13833">MPRYLLDASVLFAAANGDSATLSKLARLPIGAVAISAIAYGELLTAVAGAGRNPRLAENLALIAQNLDILPFDRKAADAYGDALRKIEPKRRRMLDRMVAAQAIAEARTLVTLAPEDFSDLAGLSLENWG</sequence>
<dbReference type="InterPro" id="IPR002716">
    <property type="entry name" value="PIN_dom"/>
</dbReference>
<keyword evidence="4 8" id="KW-0479">Metal-binding</keyword>
<evidence type="ECO:0000256" key="8">
    <source>
        <dbReference type="HAMAP-Rule" id="MF_00265"/>
    </source>
</evidence>
<accession>A0A9W6LQC2</accession>
<gene>
    <name evidence="10" type="primary">vapC_2</name>
    <name evidence="8" type="synonym">vapC</name>
    <name evidence="10" type="ORF">LMG27198_01980</name>
</gene>
<comment type="similarity">
    <text evidence="7 8">Belongs to the PINc/VapC protein family.</text>
</comment>
<evidence type="ECO:0000256" key="2">
    <source>
        <dbReference type="ARBA" id="ARBA00022649"/>
    </source>
</evidence>
<dbReference type="InterPro" id="IPR029060">
    <property type="entry name" value="PIN-like_dom_sf"/>
</dbReference>
<feature type="binding site" evidence="8">
    <location>
        <position position="96"/>
    </location>
    <ligand>
        <name>Mg(2+)</name>
        <dbReference type="ChEBI" id="CHEBI:18420"/>
    </ligand>
</feature>
<keyword evidence="11" id="KW-1185">Reference proteome</keyword>
<name>A0A9W6LQC2_9HYPH</name>